<evidence type="ECO:0000256" key="1">
    <source>
        <dbReference type="SAM" id="MobiDB-lite"/>
    </source>
</evidence>
<dbReference type="STRING" id="62324.A0A182RXK2"/>
<proteinExistence type="predicted"/>
<dbReference type="VEuPathDB" id="VectorBase:AFUN2_003148"/>
<accession>A0A182RXK2</accession>
<feature type="region of interest" description="Disordered" evidence="1">
    <location>
        <begin position="1432"/>
        <end position="1563"/>
    </location>
</feature>
<sequence length="1741" mass="195990">MSSGSVFKGQILKVRREVQLSCDSKSLLRSLKETKRCLDGLMSQPDYTVCVAHLVKELVDWVEIKEDRDLQTVAAKECLGRLEEFLTVCHRADSTTKSYLVARLYNAIVALIRKDANRGRTKTILYIARLMNQFPIVDDQADLFVRVKQAVLKRVHEAKETKELTDEGADLVIEMQRNSLVHEANRARSSTDRIRQPALALFRDVFDNGMAILCRLYSVSRTKAQLLYQTIMDTMQTVVKPDERELISLLGDSVSFVETILGHAGRENGDYYQYAEFLTIFKDIRSEPYASCYQLVSRLVQLVKQIQPTEQQIESMTKLLRSVHTTFPTHQLVVRVAIFIACQAIAYLYRLPQDVSLTVSHSAIGLCEALMHFVRQCPPDTVPELCRTCTSSRRHLADKLLSILMHLSIVQARNATEQRSDLTKLSYSVSRSCELIKRKLALLDELGCERKRSLIDSTMRHSISWVKFALTLLREDATEETVEIVRTIKLLISVQNRYRFEFLSDLYLVRLLEVSYTDRPGTAGGVASCWANVSIRLLKLLLTLRDASSGTTSWTEEHRASISSIVRSIMCCQMNAPDTDPVRTLTILQLYDHPSFDRHAFTFDCLPSRAEKVAIFAEEMALAVKYKTSNTLPVWDYMVELTKVVELRENCLAFGMALHGLNENDAAKLPETLMNALMDALQAYTPMNTLERVKRTAALGIVSYYTFSSVSRTLTNRLREIPFKTDQLRNGKIDEILIENQLDREATIFRRMEAIRQYYGELLDALVEDSFQSLWVLPSVTHISSILDNTARLYHLNYHPHRAVELQRLNLLLVAQRHDTRPLDQCGSLAFLLEQYQQADVELKRVNEKLPPNHAGGPLATLEDLANRAKSLLQPPGGIDSVPDNRKFQLLNLYLGLAVYYASRRKLEAALRLIQRALDHLDKSSNVDTIKQLLHGRTAQIIFRLATECELPLPDAVPPLAFMRQMLSSFSELQMLSGEHMFTLSLATVDMTIDVLQFLIVRYETGPMIEPYLEQLLKFVLRRAAGLRTMQLMLLCGQMYADMQKLDRCETMLLYLDRLLMFRPMLSEEGKENEKMIDDLSLAGSYTNVPHKVVNSLPLSGHTIIIEDLVDVEREAAPKHRIPSTLNCGRSPTRNEVAANETNIQQYLMFRHCAGCDCRYCRYPQYKSMAYQTAALSVRLSVLQQTKSTKHIERAYDTLIEHWQGHVQPHLLSCTVPVYRKDLAVSIIRTLMHRGQFLIRQQLFERAREVYEWALGLIEHSNDLALAADIRFNIRALDLLVQCSTIQTSNTPRPKRTRSMIEMRYAELLAKKSEVNRKTPDMGSLTTNLSSLTLKTPKTARVAVGQRAPPKTVDRVNELLRQATSRRHQLKTSDADALLVPEGMNPTRPYSASARKPKTVNIFVDSPPSRTGSGVPAVPATVSKMLKPSSIPATTSVVKSKAKLPKPESLTALETSDLKMSTAATESSRRTGKRRMIRDPPTETLEPVTPSSKMQSYKDALVKDSPTCCTPPPQTIGTNKTGQKVRRLVMKEFPSLSASSDSDESTKAPKTTQQRADSPALNGSFRDALVLGGATKKNDSSDVVIVLDDSHNSSHKSEEAIETSFEHSHAVSADKRNGLSLKSYSDRKRLLGSGGCLSASSSSAVRSLATKRRTPLLITKTKLRFDEPSPELTSNGNDGKPKSRAEVSNNSQPANTKPVDGKPPVRLNGKIAAEPAPSTVQKVEPRISSIASRTRLRRKRI</sequence>
<organism evidence="2">
    <name type="scientific">Anopheles funestus</name>
    <name type="common">African malaria mosquito</name>
    <dbReference type="NCBI Taxonomy" id="62324"/>
    <lineage>
        <taxon>Eukaryota</taxon>
        <taxon>Metazoa</taxon>
        <taxon>Ecdysozoa</taxon>
        <taxon>Arthropoda</taxon>
        <taxon>Hexapoda</taxon>
        <taxon>Insecta</taxon>
        <taxon>Pterygota</taxon>
        <taxon>Neoptera</taxon>
        <taxon>Endopterygota</taxon>
        <taxon>Diptera</taxon>
        <taxon>Nematocera</taxon>
        <taxon>Culicoidea</taxon>
        <taxon>Culicidae</taxon>
        <taxon>Anophelinae</taxon>
        <taxon>Anopheles</taxon>
    </lineage>
</organism>
<feature type="compositionally biased region" description="Polar residues" evidence="1">
    <location>
        <begin position="1452"/>
        <end position="1466"/>
    </location>
</feature>
<protein>
    <submittedName>
        <fullName evidence="2">Uncharacterized protein</fullName>
    </submittedName>
</protein>
<reference evidence="2" key="1">
    <citation type="submission" date="2020-05" db="UniProtKB">
        <authorList>
            <consortium name="EnsemblMetazoa"/>
        </authorList>
    </citation>
    <scope>IDENTIFICATION</scope>
    <source>
        <strain evidence="2">FUMOZ</strain>
    </source>
</reference>
<name>A0A182RXK2_ANOFN</name>
<feature type="compositionally biased region" description="Polar residues" evidence="1">
    <location>
        <begin position="1686"/>
        <end position="1695"/>
    </location>
</feature>
<dbReference type="EnsemblMetazoa" id="AFUN011020-RA">
    <property type="protein sequence ID" value="AFUN011020-PA"/>
    <property type="gene ID" value="AFUN011020"/>
</dbReference>
<feature type="region of interest" description="Disordered" evidence="1">
    <location>
        <begin position="1664"/>
        <end position="1741"/>
    </location>
</feature>
<feature type="region of interest" description="Disordered" evidence="1">
    <location>
        <begin position="1590"/>
        <end position="1614"/>
    </location>
</feature>
<dbReference type="VEuPathDB" id="VectorBase:AFUN011020"/>
<evidence type="ECO:0000313" key="2">
    <source>
        <dbReference type="EnsemblMetazoa" id="AFUN011020-PA"/>
    </source>
</evidence>